<evidence type="ECO:0000256" key="1">
    <source>
        <dbReference type="ARBA" id="ARBA00004141"/>
    </source>
</evidence>
<dbReference type="GO" id="GO:0055056">
    <property type="term" value="F:D-glucose transmembrane transporter activity"/>
    <property type="evidence" value="ECO:0007669"/>
    <property type="project" value="UniProtKB-ARBA"/>
</dbReference>
<dbReference type="GeneID" id="62195967"/>
<dbReference type="AlphaFoldDB" id="A0A875S1G6"/>
<evidence type="ECO:0000256" key="9">
    <source>
        <dbReference type="SAM" id="Phobius"/>
    </source>
</evidence>
<dbReference type="RefSeq" id="XP_038778781.1">
    <property type="nucleotide sequence ID" value="XM_038922853.1"/>
</dbReference>
<keyword evidence="7 9" id="KW-0472">Membrane</keyword>
<evidence type="ECO:0000256" key="2">
    <source>
        <dbReference type="ARBA" id="ARBA00010992"/>
    </source>
</evidence>
<comment type="similarity">
    <text evidence="2 8">Belongs to the major facilitator superfamily. Sugar transporter (TC 2.A.1.1) family.</text>
</comment>
<comment type="subcellular location">
    <subcellularLocation>
        <location evidence="1">Membrane</location>
        <topology evidence="1">Multi-pass membrane protein</topology>
    </subcellularLocation>
</comment>
<dbReference type="InterPro" id="IPR003663">
    <property type="entry name" value="Sugar/inositol_transpt"/>
</dbReference>
<dbReference type="PRINTS" id="PR00171">
    <property type="entry name" value="SUGRTRNSPORT"/>
</dbReference>
<feature type="transmembrane region" description="Helical" evidence="9">
    <location>
        <begin position="151"/>
        <end position="173"/>
    </location>
</feature>
<keyword evidence="6 9" id="KW-1133">Transmembrane helix</keyword>
<feature type="transmembrane region" description="Helical" evidence="9">
    <location>
        <begin position="220"/>
        <end position="244"/>
    </location>
</feature>
<dbReference type="InterPro" id="IPR020846">
    <property type="entry name" value="MFS_dom"/>
</dbReference>
<evidence type="ECO:0000259" key="10">
    <source>
        <dbReference type="PROSITE" id="PS50850"/>
    </source>
</evidence>
<feature type="transmembrane region" description="Helical" evidence="9">
    <location>
        <begin position="256"/>
        <end position="278"/>
    </location>
</feature>
<dbReference type="KEGG" id="bnn:FOA43_002566"/>
<feature type="transmembrane region" description="Helical" evidence="9">
    <location>
        <begin position="284"/>
        <end position="305"/>
    </location>
</feature>
<evidence type="ECO:0000256" key="3">
    <source>
        <dbReference type="ARBA" id="ARBA00022448"/>
    </source>
</evidence>
<dbReference type="OrthoDB" id="5141738at2759"/>
<keyword evidence="5 9" id="KW-0812">Transmembrane</keyword>
<keyword evidence="3 8" id="KW-0813">Transport</keyword>
<dbReference type="GO" id="GO:0005886">
    <property type="term" value="C:plasma membrane"/>
    <property type="evidence" value="ECO:0007669"/>
    <property type="project" value="TreeGrafter"/>
</dbReference>
<dbReference type="PANTHER" id="PTHR48022">
    <property type="entry name" value="PLASTIDIC GLUCOSE TRANSPORTER 4"/>
    <property type="match status" value="1"/>
</dbReference>
<dbReference type="EMBL" id="CP064813">
    <property type="protein sequence ID" value="QPG75216.1"/>
    <property type="molecule type" value="Genomic_DNA"/>
</dbReference>
<dbReference type="GO" id="GO:0005351">
    <property type="term" value="F:carbohydrate:proton symporter activity"/>
    <property type="evidence" value="ECO:0007669"/>
    <property type="project" value="TreeGrafter"/>
</dbReference>
<evidence type="ECO:0000256" key="5">
    <source>
        <dbReference type="ARBA" id="ARBA00022692"/>
    </source>
</evidence>
<keyword evidence="4" id="KW-0762">Sugar transport</keyword>
<dbReference type="InterPro" id="IPR005829">
    <property type="entry name" value="Sugar_transporter_CS"/>
</dbReference>
<evidence type="ECO:0000256" key="4">
    <source>
        <dbReference type="ARBA" id="ARBA00022597"/>
    </source>
</evidence>
<feature type="transmembrane region" description="Helical" evidence="9">
    <location>
        <begin position="27"/>
        <end position="48"/>
    </location>
</feature>
<accession>A0A875S1G6</accession>
<dbReference type="Pfam" id="PF00083">
    <property type="entry name" value="Sugar_tr"/>
    <property type="match status" value="1"/>
</dbReference>
<evidence type="ECO:0000256" key="6">
    <source>
        <dbReference type="ARBA" id="ARBA00022989"/>
    </source>
</evidence>
<dbReference type="InterPro" id="IPR036259">
    <property type="entry name" value="MFS_trans_sf"/>
</dbReference>
<evidence type="ECO:0000256" key="7">
    <source>
        <dbReference type="ARBA" id="ARBA00023136"/>
    </source>
</evidence>
<evidence type="ECO:0000313" key="11">
    <source>
        <dbReference type="EMBL" id="QPG75216.1"/>
    </source>
</evidence>
<feature type="transmembrane region" description="Helical" evidence="9">
    <location>
        <begin position="185"/>
        <end position="205"/>
    </location>
</feature>
<dbReference type="SUPFAM" id="SSF103473">
    <property type="entry name" value="MFS general substrate transporter"/>
    <property type="match status" value="1"/>
</dbReference>
<name>A0A875S1G6_EENNA</name>
<dbReference type="InterPro" id="IPR005828">
    <property type="entry name" value="MFS_sugar_transport-like"/>
</dbReference>
<dbReference type="PANTHER" id="PTHR48022:SF75">
    <property type="entry name" value="GALACTOSE TRANSPORTER-RELATED"/>
    <property type="match status" value="1"/>
</dbReference>
<dbReference type="PROSITE" id="PS50850">
    <property type="entry name" value="MFS"/>
    <property type="match status" value="1"/>
</dbReference>
<proteinExistence type="inferred from homology"/>
<gene>
    <name evidence="11" type="ORF">FOA43_002566</name>
</gene>
<keyword evidence="12" id="KW-1185">Reference proteome</keyword>
<reference evidence="11" key="1">
    <citation type="submission" date="2020-10" db="EMBL/GenBank/DDBJ databases">
        <authorList>
            <person name="Roach M.J.R."/>
        </authorList>
    </citation>
    <scope>NUCLEOTIDE SEQUENCE</scope>
    <source>
        <strain evidence="11">CBS 1945</strain>
    </source>
</reference>
<dbReference type="Proteomes" id="UP000662931">
    <property type="component" value="Chromosome 2"/>
</dbReference>
<protein>
    <recommendedName>
        <fullName evidence="10">Major facilitator superfamily (MFS) profile domain-containing protein</fullName>
    </recommendedName>
</protein>
<sequence length="339" mass="37792">MGTTLGIFMGYCVCYGSYHNYSDARQWRIPVGLSFAWAIISMFGTILAPESPRFLVQKGKIEMAKESIAKINRAQNNSTIVLDELNNLMEAIELENQTGKPNWKEFFTGKPKIFFRVTMGVVLDSLQQLTGNTYFFYYATSTFKSVGLTDGFMTSIILGVDNFASTFVALYIIDHLGRRKTLMSGSAGMLACMAAYSILGVVALYPKEYGVDPKKPIGDAMIFFCCLFIFFFATTWGPGVYVIVGESYPLRIRADAIAIATAGNWIWGFLIAFFTPIITNVIHFAYGFVFVGTAAFELVFVFTCVPETKGMCLEDVDELYEHFTPGLAFRTKQTAKNNT</sequence>
<evidence type="ECO:0000313" key="12">
    <source>
        <dbReference type="Proteomes" id="UP000662931"/>
    </source>
</evidence>
<evidence type="ECO:0000256" key="8">
    <source>
        <dbReference type="RuleBase" id="RU003346"/>
    </source>
</evidence>
<dbReference type="NCBIfam" id="TIGR00879">
    <property type="entry name" value="SP"/>
    <property type="match status" value="1"/>
</dbReference>
<organism evidence="11 12">
    <name type="scientific">Eeniella nana</name>
    <name type="common">Yeast</name>
    <name type="synonym">Brettanomyces nanus</name>
    <dbReference type="NCBI Taxonomy" id="13502"/>
    <lineage>
        <taxon>Eukaryota</taxon>
        <taxon>Fungi</taxon>
        <taxon>Dikarya</taxon>
        <taxon>Ascomycota</taxon>
        <taxon>Saccharomycotina</taxon>
        <taxon>Pichiomycetes</taxon>
        <taxon>Pichiales</taxon>
        <taxon>Pichiaceae</taxon>
        <taxon>Brettanomyces</taxon>
    </lineage>
</organism>
<dbReference type="PROSITE" id="PS00216">
    <property type="entry name" value="SUGAR_TRANSPORT_1"/>
    <property type="match status" value="1"/>
</dbReference>
<feature type="domain" description="Major facilitator superfamily (MFS) profile" evidence="10">
    <location>
        <begin position="1"/>
        <end position="309"/>
    </location>
</feature>
<dbReference type="Gene3D" id="1.20.1250.20">
    <property type="entry name" value="MFS general substrate transporter like domains"/>
    <property type="match status" value="1"/>
</dbReference>
<dbReference type="InterPro" id="IPR050360">
    <property type="entry name" value="MFS_Sugar_Transporters"/>
</dbReference>